<keyword evidence="8 14" id="KW-0479">Metal-binding</keyword>
<evidence type="ECO:0000256" key="4">
    <source>
        <dbReference type="ARBA" id="ARBA00011245"/>
    </source>
</evidence>
<keyword evidence="19" id="KW-1185">Reference proteome</keyword>
<dbReference type="OrthoDB" id="9808022at2"/>
<evidence type="ECO:0000256" key="3">
    <source>
        <dbReference type="ARBA" id="ARBA00005493"/>
    </source>
</evidence>
<proteinExistence type="inferred from homology"/>
<organism evidence="18 19">
    <name type="scientific">Parafilimonas terrae</name>
    <dbReference type="NCBI Taxonomy" id="1465490"/>
    <lineage>
        <taxon>Bacteria</taxon>
        <taxon>Pseudomonadati</taxon>
        <taxon>Bacteroidota</taxon>
        <taxon>Chitinophagia</taxon>
        <taxon>Chitinophagales</taxon>
        <taxon>Chitinophagaceae</taxon>
        <taxon>Parafilimonas</taxon>
    </lineage>
</organism>
<evidence type="ECO:0000259" key="17">
    <source>
        <dbReference type="PROSITE" id="PS51918"/>
    </source>
</evidence>
<feature type="binding site" evidence="15">
    <location>
        <position position="177"/>
    </location>
    <ligand>
        <name>S-adenosyl-L-methionine</name>
        <dbReference type="ChEBI" id="CHEBI:59789"/>
        <label>2</label>
    </ligand>
</feature>
<comment type="cofactor">
    <cofactor evidence="14 16">
        <name>[4Fe-4S] cluster</name>
        <dbReference type="ChEBI" id="CHEBI:49883"/>
    </cofactor>
    <text evidence="14 16">Binds 1 [4Fe-4S] cluster. The cluster is coordinated with 3 cysteines and an exchangeable S-adenosyl-L-methionine.</text>
</comment>
<evidence type="ECO:0000256" key="6">
    <source>
        <dbReference type="ARBA" id="ARBA00022490"/>
    </source>
</evidence>
<keyword evidence="6 14" id="KW-0963">Cytoplasm</keyword>
<dbReference type="GO" id="GO:0046872">
    <property type="term" value="F:metal ion binding"/>
    <property type="evidence" value="ECO:0007669"/>
    <property type="project" value="UniProtKB-KW"/>
</dbReference>
<dbReference type="SFLD" id="SFLDG01082">
    <property type="entry name" value="B12-binding_domain_containing"/>
    <property type="match status" value="1"/>
</dbReference>
<dbReference type="PANTHER" id="PTHR13932:SF6">
    <property type="entry name" value="OXYGEN-INDEPENDENT COPROPORPHYRINOGEN III OXIDASE"/>
    <property type="match status" value="1"/>
</dbReference>
<dbReference type="InterPro" id="IPR006638">
    <property type="entry name" value="Elp3/MiaA/NifB-like_rSAM"/>
</dbReference>
<feature type="binding site" evidence="16">
    <location>
        <position position="70"/>
    </location>
    <ligand>
        <name>[4Fe-4S] cluster</name>
        <dbReference type="ChEBI" id="CHEBI:49883"/>
        <note>4Fe-4S-S-AdoMet</note>
    </ligand>
</feature>
<dbReference type="NCBIfam" id="TIGR00538">
    <property type="entry name" value="hemN"/>
    <property type="match status" value="1"/>
</dbReference>
<feature type="binding site" evidence="16">
    <location>
        <position position="73"/>
    </location>
    <ligand>
        <name>[4Fe-4S] cluster</name>
        <dbReference type="ChEBI" id="CHEBI:49883"/>
        <note>4Fe-4S-S-AdoMet</note>
    </ligand>
</feature>
<dbReference type="EC" id="1.3.98.3" evidence="14"/>
<evidence type="ECO:0000256" key="5">
    <source>
        <dbReference type="ARBA" id="ARBA00022485"/>
    </source>
</evidence>
<dbReference type="InterPro" id="IPR004558">
    <property type="entry name" value="Coprogen_oxidase_HemN"/>
</dbReference>
<dbReference type="SFLD" id="SFLDS00029">
    <property type="entry name" value="Radical_SAM"/>
    <property type="match status" value="1"/>
</dbReference>
<dbReference type="InterPro" id="IPR013785">
    <property type="entry name" value="Aldolase_TIM"/>
</dbReference>
<dbReference type="EMBL" id="FOXQ01000014">
    <property type="protein sequence ID" value="SFQ47557.1"/>
    <property type="molecule type" value="Genomic_DNA"/>
</dbReference>
<comment type="pathway">
    <text evidence="2 14">Porphyrin-containing compound metabolism; protoporphyrin-IX biosynthesis; protoporphyrinogen-IX from coproporphyrinogen-III (AdoMet route): step 1/1.</text>
</comment>
<keyword evidence="9 14" id="KW-0560">Oxidoreductase</keyword>
<reference evidence="18 19" key="1">
    <citation type="submission" date="2016-10" db="EMBL/GenBank/DDBJ databases">
        <authorList>
            <person name="de Groot N.N."/>
        </authorList>
    </citation>
    <scope>NUCLEOTIDE SEQUENCE [LARGE SCALE GENOMIC DNA]</scope>
    <source>
        <strain evidence="18 19">DSM 28286</strain>
    </source>
</reference>
<dbReference type="SUPFAM" id="SSF102114">
    <property type="entry name" value="Radical SAM enzymes"/>
    <property type="match status" value="1"/>
</dbReference>
<dbReference type="Proteomes" id="UP000199031">
    <property type="component" value="Unassembled WGS sequence"/>
</dbReference>
<dbReference type="STRING" id="1465490.SAMN05444277_11417"/>
<protein>
    <recommendedName>
        <fullName evidence="14">Coproporphyrinogen-III oxidase</fullName>
        <ecNumber evidence="14">1.3.98.3</ecNumber>
    </recommendedName>
</protein>
<feature type="binding site" evidence="15">
    <location>
        <position position="189"/>
    </location>
    <ligand>
        <name>S-adenosyl-L-methionine</name>
        <dbReference type="ChEBI" id="CHEBI:59789"/>
        <label>2</label>
    </ligand>
</feature>
<evidence type="ECO:0000256" key="2">
    <source>
        <dbReference type="ARBA" id="ARBA00004785"/>
    </source>
</evidence>
<accession>A0A1I5YUN6</accession>
<feature type="binding site" evidence="15">
    <location>
        <position position="117"/>
    </location>
    <ligand>
        <name>S-adenosyl-L-methionine</name>
        <dbReference type="ChEBI" id="CHEBI:59789"/>
        <label>1</label>
    </ligand>
</feature>
<feature type="binding site" evidence="15">
    <location>
        <position position="214"/>
    </location>
    <ligand>
        <name>S-adenosyl-L-methionine</name>
        <dbReference type="ChEBI" id="CHEBI:59789"/>
        <label>2</label>
    </ligand>
</feature>
<evidence type="ECO:0000256" key="11">
    <source>
        <dbReference type="ARBA" id="ARBA00023014"/>
    </source>
</evidence>
<evidence type="ECO:0000313" key="19">
    <source>
        <dbReference type="Proteomes" id="UP000199031"/>
    </source>
</evidence>
<evidence type="ECO:0000256" key="9">
    <source>
        <dbReference type="ARBA" id="ARBA00023002"/>
    </source>
</evidence>
<dbReference type="Gene3D" id="1.10.10.920">
    <property type="match status" value="1"/>
</dbReference>
<dbReference type="GO" id="GO:0005737">
    <property type="term" value="C:cytoplasm"/>
    <property type="evidence" value="ECO:0007669"/>
    <property type="project" value="UniProtKB-SubCell"/>
</dbReference>
<dbReference type="PANTHER" id="PTHR13932">
    <property type="entry name" value="COPROPORPHYRINIGEN III OXIDASE"/>
    <property type="match status" value="1"/>
</dbReference>
<evidence type="ECO:0000256" key="1">
    <source>
        <dbReference type="ARBA" id="ARBA00004496"/>
    </source>
</evidence>
<evidence type="ECO:0000256" key="8">
    <source>
        <dbReference type="ARBA" id="ARBA00022723"/>
    </source>
</evidence>
<dbReference type="Gene3D" id="3.20.20.70">
    <property type="entry name" value="Aldolase class I"/>
    <property type="match status" value="1"/>
</dbReference>
<dbReference type="InterPro" id="IPR058240">
    <property type="entry name" value="rSAM_sf"/>
</dbReference>
<feature type="binding site" evidence="15">
    <location>
        <position position="60"/>
    </location>
    <ligand>
        <name>S-adenosyl-L-methionine</name>
        <dbReference type="ChEBI" id="CHEBI:59789"/>
        <label>1</label>
    </ligand>
</feature>
<feature type="binding site" evidence="16">
    <location>
        <position position="66"/>
    </location>
    <ligand>
        <name>[4Fe-4S] cluster</name>
        <dbReference type="ChEBI" id="CHEBI:49883"/>
        <note>4Fe-4S-S-AdoMet</note>
    </ligand>
</feature>
<dbReference type="Pfam" id="PF04055">
    <property type="entry name" value="Radical_SAM"/>
    <property type="match status" value="1"/>
</dbReference>
<dbReference type="GO" id="GO:0051539">
    <property type="term" value="F:4 iron, 4 sulfur cluster binding"/>
    <property type="evidence" value="ECO:0007669"/>
    <property type="project" value="UniProtKB-KW"/>
</dbReference>
<evidence type="ECO:0000256" key="16">
    <source>
        <dbReference type="PIRSR" id="PIRSR000167-2"/>
    </source>
</evidence>
<dbReference type="InterPro" id="IPR007197">
    <property type="entry name" value="rSAM"/>
</dbReference>
<feature type="binding site" evidence="15">
    <location>
        <position position="334"/>
    </location>
    <ligand>
        <name>S-adenosyl-L-methionine</name>
        <dbReference type="ChEBI" id="CHEBI:59789"/>
        <label>1</label>
    </ligand>
</feature>
<dbReference type="GO" id="GO:0006782">
    <property type="term" value="P:protoporphyrinogen IX biosynthetic process"/>
    <property type="evidence" value="ECO:0007669"/>
    <property type="project" value="UniProtKB-UniPathway"/>
</dbReference>
<evidence type="ECO:0000256" key="15">
    <source>
        <dbReference type="PIRSR" id="PIRSR000167-1"/>
    </source>
</evidence>
<dbReference type="PIRSF" id="PIRSF000167">
    <property type="entry name" value="HemN"/>
    <property type="match status" value="1"/>
</dbReference>
<dbReference type="RefSeq" id="WP_090662095.1">
    <property type="nucleotide sequence ID" value="NZ_FOXQ01000014.1"/>
</dbReference>
<name>A0A1I5YUN6_9BACT</name>
<dbReference type="SMART" id="SM00729">
    <property type="entry name" value="Elp3"/>
    <property type="match status" value="1"/>
</dbReference>
<dbReference type="UniPathway" id="UPA00251">
    <property type="reaction ID" value="UER00323"/>
</dbReference>
<evidence type="ECO:0000313" key="18">
    <source>
        <dbReference type="EMBL" id="SFQ47557.1"/>
    </source>
</evidence>
<keyword evidence="5 14" id="KW-0004">4Fe-4S</keyword>
<comment type="similarity">
    <text evidence="3 14">Belongs to the anaerobic coproporphyrinogen-III oxidase family.</text>
</comment>
<keyword evidence="12 14" id="KW-0627">Porphyrin biosynthesis</keyword>
<dbReference type="GO" id="GO:0051989">
    <property type="term" value="F:coproporphyrinogen dehydrogenase activity"/>
    <property type="evidence" value="ECO:0007669"/>
    <property type="project" value="UniProtKB-EC"/>
</dbReference>
<comment type="catalytic activity">
    <reaction evidence="13 14">
        <text>coproporphyrinogen III + 2 S-adenosyl-L-methionine = protoporphyrinogen IX + 2 5'-deoxyadenosine + 2 L-methionine + 2 CO2</text>
        <dbReference type="Rhea" id="RHEA:15425"/>
        <dbReference type="ChEBI" id="CHEBI:16526"/>
        <dbReference type="ChEBI" id="CHEBI:17319"/>
        <dbReference type="ChEBI" id="CHEBI:57307"/>
        <dbReference type="ChEBI" id="CHEBI:57309"/>
        <dbReference type="ChEBI" id="CHEBI:57844"/>
        <dbReference type="ChEBI" id="CHEBI:59789"/>
        <dbReference type="EC" id="1.3.98.3"/>
    </reaction>
</comment>
<dbReference type="PROSITE" id="PS51918">
    <property type="entry name" value="RADICAL_SAM"/>
    <property type="match status" value="1"/>
</dbReference>
<evidence type="ECO:0000256" key="7">
    <source>
        <dbReference type="ARBA" id="ARBA00022691"/>
    </source>
</evidence>
<keyword evidence="11 14" id="KW-0411">Iron-sulfur</keyword>
<comment type="subcellular location">
    <subcellularLocation>
        <location evidence="1 14">Cytoplasm</location>
    </subcellularLocation>
</comment>
<dbReference type="InterPro" id="IPR034505">
    <property type="entry name" value="Coproporphyrinogen-III_oxidase"/>
</dbReference>
<gene>
    <name evidence="18" type="ORF">SAMN05444277_11417</name>
</gene>
<feature type="binding site" evidence="15">
    <location>
        <begin position="72"/>
        <end position="74"/>
    </location>
    <ligand>
        <name>S-adenosyl-L-methionine</name>
        <dbReference type="ChEBI" id="CHEBI:59789"/>
        <label>2</label>
    </ligand>
</feature>
<dbReference type="AlphaFoldDB" id="A0A1I5YUN6"/>
<sequence>MANKAFIDKRLVHKYNLPVPRYTSYPTVPYWQDNIKAYDWKENFREQFMLNNKNKGISLYMHLPFCESLCTYCGCNKKITTNHKVENEYIPAIQKEWDFYRHLMEDKPVIRELHIGGGTPTFFSPENLNRLLNYILDDVIIHPQHEFSIEGHPNNTTKAHLQMLFDLGFRRISYGVQDNNEYVQKIINRIQPFENIVEATYMARKAGFTSVNFDLIYGLPFQTVDSIEQTFNEVLQLRPDRIAFYSYAHVPWTSKAQRLFDEHDLPGPTQKIELYLTGKKLLLDNGYYDIGMDHFALPHDALYKASADGTLHRNFMGYTTQHTGMLAGLGVSAISDSGTGYAQNEKTIAGYYQRVHNGEIPVRKGYFLNKEDIIFKQYILDICCRGETYFLEESLPLLEEYSFPALQEFAEDGLIVFNKTAAKLTPEGHYFIRNIASAFDIKLRRQNIAALNNQVFSKSI</sequence>
<feature type="domain" description="Radical SAM core" evidence="17">
    <location>
        <begin position="51"/>
        <end position="284"/>
    </location>
</feature>
<dbReference type="SFLD" id="SFLDG01065">
    <property type="entry name" value="anaerobic_coproporphyrinogen-I"/>
    <property type="match status" value="1"/>
</dbReference>
<dbReference type="GO" id="GO:0004109">
    <property type="term" value="F:coproporphyrinogen oxidase activity"/>
    <property type="evidence" value="ECO:0007669"/>
    <property type="project" value="InterPro"/>
</dbReference>
<evidence type="ECO:0000256" key="13">
    <source>
        <dbReference type="ARBA" id="ARBA00048321"/>
    </source>
</evidence>
<feature type="binding site" evidence="15">
    <location>
        <position position="150"/>
    </location>
    <ligand>
        <name>S-adenosyl-L-methionine</name>
        <dbReference type="ChEBI" id="CHEBI:59789"/>
        <label>1</label>
    </ligand>
</feature>
<keyword evidence="7 14" id="KW-0949">S-adenosyl-L-methionine</keyword>
<evidence type="ECO:0000256" key="10">
    <source>
        <dbReference type="ARBA" id="ARBA00023004"/>
    </source>
</evidence>
<feature type="binding site" evidence="15">
    <location>
        <position position="248"/>
    </location>
    <ligand>
        <name>S-adenosyl-L-methionine</name>
        <dbReference type="ChEBI" id="CHEBI:59789"/>
        <label>2</label>
    </ligand>
</feature>
<evidence type="ECO:0000256" key="14">
    <source>
        <dbReference type="PIRNR" id="PIRNR000167"/>
    </source>
</evidence>
<feature type="binding site" evidence="15">
    <location>
        <begin position="118"/>
        <end position="119"/>
    </location>
    <ligand>
        <name>S-adenosyl-L-methionine</name>
        <dbReference type="ChEBI" id="CHEBI:59789"/>
        <label>2</label>
    </ligand>
</feature>
<keyword evidence="10 14" id="KW-0408">Iron</keyword>
<comment type="subunit">
    <text evidence="4">Monomer.</text>
</comment>
<evidence type="ECO:0000256" key="12">
    <source>
        <dbReference type="ARBA" id="ARBA00023244"/>
    </source>
</evidence>